<dbReference type="GO" id="GO:0008658">
    <property type="term" value="F:penicillin binding"/>
    <property type="evidence" value="ECO:0007669"/>
    <property type="project" value="InterPro"/>
</dbReference>
<dbReference type="SUPFAM" id="SSF56601">
    <property type="entry name" value="beta-lactamase/transpeptidase-like"/>
    <property type="match status" value="1"/>
</dbReference>
<proteinExistence type="predicted"/>
<evidence type="ECO:0000256" key="1">
    <source>
        <dbReference type="SAM" id="SignalP"/>
    </source>
</evidence>
<evidence type="ECO:0000313" key="4">
    <source>
        <dbReference type="EMBL" id="TKK77662.1"/>
    </source>
</evidence>
<dbReference type="InterPro" id="IPR012338">
    <property type="entry name" value="Beta-lactam/transpept-like"/>
</dbReference>
<feature type="domain" description="Penicillin binding protein A dimerisation" evidence="3">
    <location>
        <begin position="52"/>
        <end position="134"/>
    </location>
</feature>
<dbReference type="Gene3D" id="3.90.1310.10">
    <property type="entry name" value="Penicillin-binding protein 2a (Domain 2)"/>
    <property type="match status" value="1"/>
</dbReference>
<keyword evidence="5" id="KW-1185">Reference proteome</keyword>
<dbReference type="InterPro" id="IPR036138">
    <property type="entry name" value="PBP_dimer_sf"/>
</dbReference>
<feature type="signal peptide" evidence="1">
    <location>
        <begin position="1"/>
        <end position="28"/>
    </location>
</feature>
<dbReference type="OrthoDB" id="9766847at2"/>
<dbReference type="Gene3D" id="3.40.710.10">
    <property type="entry name" value="DD-peptidase/beta-lactamase superfamily"/>
    <property type="match status" value="1"/>
</dbReference>
<dbReference type="RefSeq" id="WP_137255833.1">
    <property type="nucleotide sequence ID" value="NZ_JBHSPQ010000002.1"/>
</dbReference>
<evidence type="ECO:0000259" key="3">
    <source>
        <dbReference type="Pfam" id="PF21922"/>
    </source>
</evidence>
<dbReference type="Pfam" id="PF00905">
    <property type="entry name" value="Transpeptidase"/>
    <property type="match status" value="1"/>
</dbReference>
<dbReference type="AlphaFoldDB" id="A0A4U3LPR8"/>
<dbReference type="GO" id="GO:0071555">
    <property type="term" value="P:cell wall organization"/>
    <property type="evidence" value="ECO:0007669"/>
    <property type="project" value="TreeGrafter"/>
</dbReference>
<organism evidence="4 5">
    <name type="scientific">Kribbella jiaozuonensis</name>
    <dbReference type="NCBI Taxonomy" id="2575441"/>
    <lineage>
        <taxon>Bacteria</taxon>
        <taxon>Bacillati</taxon>
        <taxon>Actinomycetota</taxon>
        <taxon>Actinomycetes</taxon>
        <taxon>Propionibacteriales</taxon>
        <taxon>Kribbellaceae</taxon>
        <taxon>Kribbella</taxon>
    </lineage>
</organism>
<gene>
    <name evidence="4" type="ORF">FDA38_21150</name>
</gene>
<dbReference type="GO" id="GO:0071972">
    <property type="term" value="F:peptidoglycan L,D-transpeptidase activity"/>
    <property type="evidence" value="ECO:0007669"/>
    <property type="project" value="TreeGrafter"/>
</dbReference>
<keyword evidence="1" id="KW-0732">Signal</keyword>
<dbReference type="Pfam" id="PF21922">
    <property type="entry name" value="PBP_dimer_2"/>
    <property type="match status" value="1"/>
</dbReference>
<sequence>MNSAIRRLAVAAIILMLALMANSTYLQAFRANEINGRNDNNRVRDSQFSVNRGPILIGSTPVAQSKPSNDRFKYQRTYPSGPVYAPVTGFYSYRFGRAGIELTMNSELNGSDPSMAFRRIIDVISNRPQQGGSVTLTLNAAAQQAAYKGLGSKTGAVVAIEPKTGKILAMATTPSYDPNRLASHDSTKVDAAWKSLTEDKDRPLSNRAAQELYPPGSTFKLVTAAAALSSGKYTPETKVNSPAELPLPQTTVPLVNEDGKNCGGSNNATLTIALRYSCNTAYGSVGLALGPDALREQAAKFGFGARPLAELPSVATSQFPGDPNEPQTAQSAIGQFDVRATPLQMAMVAAGIANKGEVMKPYLVQNVRTPDLKTVSETKPESLHQAVTPQVASQLTAMMVDVVNNGTGKPGQISGVQVAGKTGTAQTAKDRPPFAWFTAFAPADDPKIAVAVLIEKADIARDDIAGGKLAAPIAKSVMEAVLGQ</sequence>
<feature type="domain" description="Penicillin-binding protein transpeptidase" evidence="2">
    <location>
        <begin position="155"/>
        <end position="479"/>
    </location>
</feature>
<feature type="chain" id="PRO_5039673073" evidence="1">
    <location>
        <begin position="29"/>
        <end position="484"/>
    </location>
</feature>
<dbReference type="EMBL" id="SZPZ01000003">
    <property type="protein sequence ID" value="TKK77662.1"/>
    <property type="molecule type" value="Genomic_DNA"/>
</dbReference>
<evidence type="ECO:0000259" key="2">
    <source>
        <dbReference type="Pfam" id="PF00905"/>
    </source>
</evidence>
<dbReference type="PANTHER" id="PTHR30627">
    <property type="entry name" value="PEPTIDOGLYCAN D,D-TRANSPEPTIDASE"/>
    <property type="match status" value="1"/>
</dbReference>
<dbReference type="InterPro" id="IPR050515">
    <property type="entry name" value="Beta-lactam/transpept"/>
</dbReference>
<reference evidence="4 5" key="1">
    <citation type="submission" date="2019-04" db="EMBL/GenBank/DDBJ databases">
        <title>Kribbella sp. NEAU-THZ 27 nov., a novel actinomycete isolated from soil.</title>
        <authorList>
            <person name="Duan L."/>
        </authorList>
    </citation>
    <scope>NUCLEOTIDE SEQUENCE [LARGE SCALE GENOMIC DNA]</scope>
    <source>
        <strain evidence="5">NEAU-THZ27</strain>
    </source>
</reference>
<dbReference type="Proteomes" id="UP000305836">
    <property type="component" value="Unassembled WGS sequence"/>
</dbReference>
<evidence type="ECO:0000313" key="5">
    <source>
        <dbReference type="Proteomes" id="UP000305836"/>
    </source>
</evidence>
<dbReference type="InterPro" id="IPR001460">
    <property type="entry name" value="PCN-bd_Tpept"/>
</dbReference>
<dbReference type="PANTHER" id="PTHR30627:SF24">
    <property type="entry name" value="PENICILLIN-BINDING PROTEIN 4B"/>
    <property type="match status" value="1"/>
</dbReference>
<dbReference type="SUPFAM" id="SSF56519">
    <property type="entry name" value="Penicillin binding protein dimerisation domain"/>
    <property type="match status" value="1"/>
</dbReference>
<name>A0A4U3LPR8_9ACTN</name>
<comment type="caution">
    <text evidence="4">The sequence shown here is derived from an EMBL/GenBank/DDBJ whole genome shotgun (WGS) entry which is preliminary data.</text>
</comment>
<protein>
    <submittedName>
        <fullName evidence="4">Penicillin-binding protein 2</fullName>
    </submittedName>
</protein>
<dbReference type="InterPro" id="IPR054120">
    <property type="entry name" value="PBPA_dimer"/>
</dbReference>
<dbReference type="GO" id="GO:0005886">
    <property type="term" value="C:plasma membrane"/>
    <property type="evidence" value="ECO:0007669"/>
    <property type="project" value="TreeGrafter"/>
</dbReference>
<accession>A0A4U3LPR8</accession>